<accession>A0A5S9F720</accession>
<organism evidence="2 3">
    <name type="scientific">Uabimicrobium amorphum</name>
    <dbReference type="NCBI Taxonomy" id="2596890"/>
    <lineage>
        <taxon>Bacteria</taxon>
        <taxon>Pseudomonadati</taxon>
        <taxon>Planctomycetota</taxon>
        <taxon>Candidatus Uabimicrobiia</taxon>
        <taxon>Candidatus Uabimicrobiales</taxon>
        <taxon>Candidatus Uabimicrobiaceae</taxon>
        <taxon>Candidatus Uabimicrobium</taxon>
    </lineage>
</organism>
<dbReference type="KEGG" id="uam:UABAM_05190"/>
<reference evidence="2 3" key="1">
    <citation type="submission" date="2019-08" db="EMBL/GenBank/DDBJ databases">
        <title>Complete genome sequence of Candidatus Uab amorphum.</title>
        <authorList>
            <person name="Shiratori T."/>
            <person name="Suzuki S."/>
            <person name="Kakizawa Y."/>
            <person name="Ishida K."/>
        </authorList>
    </citation>
    <scope>NUCLEOTIDE SEQUENCE [LARGE SCALE GENOMIC DNA]</scope>
    <source>
        <strain evidence="2 3">SRT547</strain>
    </source>
</reference>
<dbReference type="InterPro" id="IPR011990">
    <property type="entry name" value="TPR-like_helical_dom_sf"/>
</dbReference>
<dbReference type="Proteomes" id="UP000326354">
    <property type="component" value="Chromosome"/>
</dbReference>
<feature type="chain" id="PRO_5024824823" description="Outer membrane lipoprotein BamD-like domain-containing protein" evidence="1">
    <location>
        <begin position="20"/>
        <end position="333"/>
    </location>
</feature>
<evidence type="ECO:0008006" key="4">
    <source>
        <dbReference type="Google" id="ProtNLM"/>
    </source>
</evidence>
<dbReference type="Pfam" id="PF13174">
    <property type="entry name" value="TPR_6"/>
    <property type="match status" value="1"/>
</dbReference>
<evidence type="ECO:0000256" key="1">
    <source>
        <dbReference type="SAM" id="SignalP"/>
    </source>
</evidence>
<dbReference type="SUPFAM" id="SSF48452">
    <property type="entry name" value="TPR-like"/>
    <property type="match status" value="2"/>
</dbReference>
<keyword evidence="1" id="KW-0732">Signal</keyword>
<evidence type="ECO:0000313" key="3">
    <source>
        <dbReference type="Proteomes" id="UP000326354"/>
    </source>
</evidence>
<protein>
    <recommendedName>
        <fullName evidence="4">Outer membrane lipoprotein BamD-like domain-containing protein</fullName>
    </recommendedName>
</protein>
<dbReference type="RefSeq" id="WP_151970843.1">
    <property type="nucleotide sequence ID" value="NZ_AP019860.1"/>
</dbReference>
<dbReference type="EMBL" id="AP019860">
    <property type="protein sequence ID" value="BBM86802.1"/>
    <property type="molecule type" value="Genomic_DNA"/>
</dbReference>
<dbReference type="AlphaFoldDB" id="A0A5S9F720"/>
<dbReference type="OrthoDB" id="5476253at2"/>
<keyword evidence="3" id="KW-1185">Reference proteome</keyword>
<feature type="signal peptide" evidence="1">
    <location>
        <begin position="1"/>
        <end position="19"/>
    </location>
</feature>
<proteinExistence type="predicted"/>
<sequence length="333" mass="38663">MKKLMTILLCVLLSSFVFGDTIFFNDGTTRKNVVVTKETYDKVEYYFKDAGAGSKQQVGQHRVKEVQRSEVPNDFQIAEGYFSQKAYEQARRDYQRAMRSRDWTEQHCLFRIAESYRLEGKTRDAISAYKNVISKFPKGRYLPECYFYQGEAFFAAKDWRRAAGAYFKAAKFYSQIKKKDQAYDAKYKVAFCEEKRKAYGKAVQMYKSLIGGLEKDHKMYNKANVRIGLCLLGEKKYRDAKRHLLKIINDKNIKDPFVLSAAYVGMGDYYREGNAENDSKKSLLCYMRVILMYSGTSDDMARAYRGAAVCFKLMKNANKARQMEQQAAKWESS</sequence>
<evidence type="ECO:0000313" key="2">
    <source>
        <dbReference type="EMBL" id="BBM86802.1"/>
    </source>
</evidence>
<gene>
    <name evidence="2" type="ORF">UABAM_05190</name>
</gene>
<dbReference type="Gene3D" id="1.25.40.10">
    <property type="entry name" value="Tetratricopeptide repeat domain"/>
    <property type="match status" value="2"/>
</dbReference>
<dbReference type="InterPro" id="IPR019734">
    <property type="entry name" value="TPR_rpt"/>
</dbReference>
<name>A0A5S9F720_UABAM</name>